<dbReference type="Pfam" id="PF01557">
    <property type="entry name" value="FAA_hydrolase"/>
    <property type="match status" value="1"/>
</dbReference>
<reference evidence="5" key="2">
    <citation type="submission" date="2024-05" db="EMBL/GenBank/DDBJ databases">
        <authorList>
            <person name="Mellies J."/>
            <person name="Newton I."/>
        </authorList>
    </citation>
    <scope>NUCLEOTIDE SEQUENCE</scope>
    <source>
        <strain evidence="5">13.2</strain>
    </source>
</reference>
<dbReference type="GO" id="GO:0016787">
    <property type="term" value="F:hydrolase activity"/>
    <property type="evidence" value="ECO:0007669"/>
    <property type="project" value="UniProtKB-KW"/>
</dbReference>
<accession>A0AAU7BN42</accession>
<keyword evidence="3" id="KW-0479">Metal-binding</keyword>
<dbReference type="PANTHER" id="PTHR42796">
    <property type="entry name" value="FUMARYLACETOACETATE HYDROLASE DOMAIN-CONTAINING PROTEIN 2A-RELATED"/>
    <property type="match status" value="1"/>
</dbReference>
<dbReference type="InterPro" id="IPR036663">
    <property type="entry name" value="Fumarylacetoacetase_C_sf"/>
</dbReference>
<evidence type="ECO:0000256" key="1">
    <source>
        <dbReference type="ARBA" id="ARBA00010211"/>
    </source>
</evidence>
<evidence type="ECO:0000259" key="4">
    <source>
        <dbReference type="Pfam" id="PF01557"/>
    </source>
</evidence>
<reference evidence="5" key="1">
    <citation type="journal article" date="2019" name="Microbiol. Resour. Announc.">
        <title>Draft Genome Sequences of Five Environmental Bacterial Isolates That Degrade Polyethylene Terephthalate Plastic.</title>
        <authorList>
            <person name="Leon-Zayas R."/>
            <person name="Roberts C."/>
            <person name="Vague M."/>
            <person name="Mellies J.L."/>
        </authorList>
    </citation>
    <scope>NUCLEOTIDE SEQUENCE</scope>
    <source>
        <strain evidence="5">13.2</strain>
    </source>
</reference>
<evidence type="ECO:0000313" key="5">
    <source>
        <dbReference type="EMBL" id="XBG33878.1"/>
    </source>
</evidence>
<dbReference type="AlphaFoldDB" id="A0AAU7BN42"/>
<sequence>MSVVHVVRFEFENGIHWGVIRQGRITLVPGAFATTGDFISNNRVEALAELKGKELDEYEVKLLSPLTRNQQFVCQGANYRQHMIESGMDPDAKKYNMIFTKATSCLVPADSVLIKPKSVRFLDYEIELGLVMKRAITGAVSVTEANLHEFIAGVVIVNDYSARDIQIPQMQFYKGKSFRTFGPVGPYLCLLGPDDMHYLKELNLRLTVNDEVRQSDSTANLVYGPAETLTELSGVQDLAPGDLIATGTPAGCALSIPSPAKQRIAALMPEATKWQLFLKAQEGRTQYLKHGDVVEARIRSADGVIDLGVQRNRVVGKRDACPVPEGCCRP</sequence>
<dbReference type="EMBL" id="CP157179">
    <property type="protein sequence ID" value="XBG33878.1"/>
    <property type="molecule type" value="Genomic_DNA"/>
</dbReference>
<dbReference type="GO" id="GO:0044281">
    <property type="term" value="P:small molecule metabolic process"/>
    <property type="evidence" value="ECO:0007669"/>
    <property type="project" value="UniProtKB-ARBA"/>
</dbReference>
<keyword evidence="5" id="KW-0378">Hydrolase</keyword>
<evidence type="ECO:0000256" key="2">
    <source>
        <dbReference type="ARBA" id="ARBA00010715"/>
    </source>
</evidence>
<comment type="similarity">
    <text evidence="2">Belongs to the hydratase/decarboxylase family.</text>
</comment>
<feature type="domain" description="Fumarylacetoacetase-like C-terminal" evidence="4">
    <location>
        <begin position="72"/>
        <end position="315"/>
    </location>
</feature>
<comment type="similarity">
    <text evidence="1">Belongs to the FAH family.</text>
</comment>
<dbReference type="SUPFAM" id="SSF56529">
    <property type="entry name" value="FAH"/>
    <property type="match status" value="1"/>
</dbReference>
<name>A0AAU7BN42_9PSED</name>
<dbReference type="GO" id="GO:0046872">
    <property type="term" value="F:metal ion binding"/>
    <property type="evidence" value="ECO:0007669"/>
    <property type="project" value="UniProtKB-KW"/>
</dbReference>
<gene>
    <name evidence="5" type="ORF">ABH853_25410</name>
</gene>
<dbReference type="PANTHER" id="PTHR42796:SF4">
    <property type="entry name" value="FUMARYLACETOACETATE HYDROLASE DOMAIN-CONTAINING PROTEIN 2A"/>
    <property type="match status" value="1"/>
</dbReference>
<dbReference type="Gene3D" id="3.90.850.10">
    <property type="entry name" value="Fumarylacetoacetase-like, C-terminal domain"/>
    <property type="match status" value="1"/>
</dbReference>
<protein>
    <submittedName>
        <fullName evidence="5">Fumarylacetoacetate hydrolase family protein</fullName>
    </submittedName>
</protein>
<dbReference type="InterPro" id="IPR051121">
    <property type="entry name" value="FAH"/>
</dbReference>
<evidence type="ECO:0000256" key="3">
    <source>
        <dbReference type="ARBA" id="ARBA00022723"/>
    </source>
</evidence>
<organism evidence="5">
    <name type="scientific">Pseudomonas sp. 13.2</name>
    <dbReference type="NCBI Taxonomy" id="3144665"/>
    <lineage>
        <taxon>Bacteria</taxon>
        <taxon>Pseudomonadati</taxon>
        <taxon>Pseudomonadota</taxon>
        <taxon>Gammaproteobacteria</taxon>
        <taxon>Pseudomonadales</taxon>
        <taxon>Pseudomonadaceae</taxon>
        <taxon>Pseudomonas</taxon>
    </lineage>
</organism>
<dbReference type="InterPro" id="IPR011234">
    <property type="entry name" value="Fumarylacetoacetase-like_C"/>
</dbReference>
<proteinExistence type="inferred from homology"/>